<evidence type="ECO:0000259" key="7">
    <source>
        <dbReference type="SMART" id="SM00656"/>
    </source>
</evidence>
<dbReference type="InterPro" id="IPR045032">
    <property type="entry name" value="PEL"/>
</dbReference>
<dbReference type="SMART" id="SM00656">
    <property type="entry name" value="Amb_all"/>
    <property type="match status" value="1"/>
</dbReference>
<proteinExistence type="inferred from homology"/>
<feature type="chain" id="PRO_5005200169" description="Pectate lyase" evidence="5">
    <location>
        <begin position="30"/>
        <end position="556"/>
    </location>
</feature>
<evidence type="ECO:0000313" key="9">
    <source>
        <dbReference type="Proteomes" id="UP000035265"/>
    </source>
</evidence>
<dbReference type="SUPFAM" id="SSF51126">
    <property type="entry name" value="Pectin lyase-like"/>
    <property type="match status" value="1"/>
</dbReference>
<dbReference type="GO" id="GO:0030246">
    <property type="term" value="F:carbohydrate binding"/>
    <property type="evidence" value="ECO:0007669"/>
    <property type="project" value="InterPro"/>
</dbReference>
<dbReference type="InterPro" id="IPR036573">
    <property type="entry name" value="CBM_sf_5/12"/>
</dbReference>
<dbReference type="Gene3D" id="2.160.20.10">
    <property type="entry name" value="Single-stranded right-handed beta-helix, Pectin lyase-like"/>
    <property type="match status" value="1"/>
</dbReference>
<dbReference type="EMBL" id="JNBQ01000017">
    <property type="protein sequence ID" value="KLN34276.1"/>
    <property type="molecule type" value="Genomic_DNA"/>
</dbReference>
<dbReference type="Pfam" id="PF00544">
    <property type="entry name" value="Pectate_lyase_4"/>
    <property type="match status" value="1"/>
</dbReference>
<sequence length="556" mass="58733">MAGRWVRVPLAAATAVAMAVTGTALTSSAAPDAAGEDGGNPGGAGATDLGRQVLGANDGWGAANGGTTGGTGASAEHVYVVDTWDELRAALGGAGARTDTTPRIVYVDGRIDAFAGTSCEAIAATVPVAGSDVPFSMDDYVAAYDPATYGWVDPAGPLEDARVVAAAEQATRTLQHVGSNVTIVGLGADAQVVGASLRIRDARNVIVRNVTFSDARDCFPAWDPGDGDAGNWNSAYDNVSVWTSENVWVDHSTFDDGEHPPSSLPTVFGRPYEIHDGLLDITHGSDHVTVSYNHFSDHDKTAILGSSDSRTQDAGKHKVTYHHNRWTDVGQRAPRVRFGDVHVYNELYEQSREGIFQYYWGAGVDSSIYAENNAFELAPGVDPARIIGRYKGERLFETGSTVNGEPVDLLAAYNASVGEADRLADEARWTPTLHGSIDPTWAVPAIVRSSAGAGRLGPVDAPAYDPTATYGAGDVVVHDGAVFRAQWYARGTIPGSAWGPWEELATDERGAPVWTPTRVFRAGDAVVHDGAVWVAQWWSRGQEPGAGSWGPFRAVG</sequence>
<evidence type="ECO:0000256" key="4">
    <source>
        <dbReference type="SAM" id="MobiDB-lite"/>
    </source>
</evidence>
<keyword evidence="1" id="KW-0378">Hydrolase</keyword>
<evidence type="ECO:0000313" key="8">
    <source>
        <dbReference type="EMBL" id="KLN34276.1"/>
    </source>
</evidence>
<evidence type="ECO:0000256" key="2">
    <source>
        <dbReference type="ARBA" id="ARBA00023239"/>
    </source>
</evidence>
<evidence type="ECO:0000259" key="6">
    <source>
        <dbReference type="SMART" id="SM00495"/>
    </source>
</evidence>
<organism evidence="8 9">
    <name type="scientific">Cellulosimicrobium funkei</name>
    <dbReference type="NCBI Taxonomy" id="264251"/>
    <lineage>
        <taxon>Bacteria</taxon>
        <taxon>Bacillati</taxon>
        <taxon>Actinomycetota</taxon>
        <taxon>Actinomycetes</taxon>
        <taxon>Micrococcales</taxon>
        <taxon>Promicromonosporaceae</taxon>
        <taxon>Cellulosimicrobium</taxon>
    </lineage>
</organism>
<dbReference type="GO" id="GO:0005576">
    <property type="term" value="C:extracellular region"/>
    <property type="evidence" value="ECO:0007669"/>
    <property type="project" value="UniProtKB-SubCell"/>
</dbReference>
<feature type="signal peptide" evidence="5">
    <location>
        <begin position="1"/>
        <end position="29"/>
    </location>
</feature>
<dbReference type="GO" id="GO:0004553">
    <property type="term" value="F:hydrolase activity, hydrolyzing O-glycosyl compounds"/>
    <property type="evidence" value="ECO:0007669"/>
    <property type="project" value="InterPro"/>
</dbReference>
<reference evidence="8 9" key="1">
    <citation type="submission" date="2014-05" db="EMBL/GenBank/DDBJ databases">
        <title>Cellulosimicrobium funkei U11 genome.</title>
        <authorList>
            <person name="Hu C."/>
            <person name="Gong Y."/>
            <person name="Wan W."/>
            <person name="Jiang M."/>
        </authorList>
    </citation>
    <scope>NUCLEOTIDE SEQUENCE [LARGE SCALE GENOMIC DNA]</scope>
    <source>
        <strain evidence="8 9">U11</strain>
    </source>
</reference>
<feature type="domain" description="Chitin-binding type-3" evidence="6">
    <location>
        <begin position="511"/>
        <end position="555"/>
    </location>
</feature>
<keyword evidence="3" id="KW-0964">Secreted</keyword>
<gene>
    <name evidence="8" type="ORF">FB00_13405</name>
</gene>
<dbReference type="PANTHER" id="PTHR31683:SF18">
    <property type="entry name" value="PECTATE LYASE 21-RELATED"/>
    <property type="match status" value="1"/>
</dbReference>
<dbReference type="InterPro" id="IPR003610">
    <property type="entry name" value="CBM5/12"/>
</dbReference>
<dbReference type="Proteomes" id="UP000035265">
    <property type="component" value="Unassembled WGS sequence"/>
</dbReference>
<dbReference type="PANTHER" id="PTHR31683">
    <property type="entry name" value="PECTATE LYASE 18-RELATED"/>
    <property type="match status" value="1"/>
</dbReference>
<evidence type="ECO:0000256" key="3">
    <source>
        <dbReference type="RuleBase" id="RU361173"/>
    </source>
</evidence>
<dbReference type="AlphaFoldDB" id="A0A0H2KLB5"/>
<dbReference type="InterPro" id="IPR012334">
    <property type="entry name" value="Pectin_lyas_fold"/>
</dbReference>
<feature type="domain" description="Chitin-binding type-3" evidence="6">
    <location>
        <begin position="461"/>
        <end position="504"/>
    </location>
</feature>
<evidence type="ECO:0008006" key="10">
    <source>
        <dbReference type="Google" id="ProtNLM"/>
    </source>
</evidence>
<comment type="subcellular location">
    <subcellularLocation>
        <location evidence="3">Secreted</location>
    </subcellularLocation>
</comment>
<keyword evidence="5" id="KW-0732">Signal</keyword>
<feature type="compositionally biased region" description="Gly residues" evidence="4">
    <location>
        <begin position="36"/>
        <end position="45"/>
    </location>
</feature>
<feature type="domain" description="Pectate lyase" evidence="7">
    <location>
        <begin position="142"/>
        <end position="381"/>
    </location>
</feature>
<dbReference type="GO" id="GO:0030570">
    <property type="term" value="F:pectate lyase activity"/>
    <property type="evidence" value="ECO:0007669"/>
    <property type="project" value="InterPro"/>
</dbReference>
<dbReference type="InterPro" id="IPR011050">
    <property type="entry name" value="Pectin_lyase_fold/virulence"/>
</dbReference>
<name>A0A0H2KLB5_9MICO</name>
<dbReference type="SMART" id="SM00495">
    <property type="entry name" value="ChtBD3"/>
    <property type="match status" value="2"/>
</dbReference>
<keyword evidence="3" id="KW-0624">Polysaccharide degradation</keyword>
<feature type="region of interest" description="Disordered" evidence="4">
    <location>
        <begin position="28"/>
        <end position="50"/>
    </location>
</feature>
<evidence type="ECO:0000256" key="5">
    <source>
        <dbReference type="SAM" id="SignalP"/>
    </source>
</evidence>
<dbReference type="PATRIC" id="fig|264251.5.peg.2726"/>
<accession>A0A0H2KLB5</accession>
<dbReference type="CDD" id="cd12215">
    <property type="entry name" value="ChiC_BD"/>
    <property type="match status" value="2"/>
</dbReference>
<keyword evidence="9" id="KW-1185">Reference proteome</keyword>
<protein>
    <recommendedName>
        <fullName evidence="10">Pectate lyase</fullName>
    </recommendedName>
</protein>
<dbReference type="InterPro" id="IPR002022">
    <property type="entry name" value="Pec_lyase"/>
</dbReference>
<keyword evidence="3" id="KW-0119">Carbohydrate metabolism</keyword>
<dbReference type="Gene3D" id="2.10.10.20">
    <property type="entry name" value="Carbohydrate-binding module superfamily 5/12"/>
    <property type="match status" value="2"/>
</dbReference>
<evidence type="ECO:0000256" key="1">
    <source>
        <dbReference type="ARBA" id="ARBA00022801"/>
    </source>
</evidence>
<dbReference type="GO" id="GO:0000272">
    <property type="term" value="P:polysaccharide catabolic process"/>
    <property type="evidence" value="ECO:0007669"/>
    <property type="project" value="UniProtKB-KW"/>
</dbReference>
<keyword evidence="2 3" id="KW-0456">Lyase</keyword>
<comment type="similarity">
    <text evidence="3">Belongs to the polysaccharide lyase 1 family.</text>
</comment>
<comment type="caution">
    <text evidence="8">The sequence shown here is derived from an EMBL/GenBank/DDBJ whole genome shotgun (WGS) entry which is preliminary data.</text>
</comment>
<dbReference type="SUPFAM" id="SSF51055">
    <property type="entry name" value="Carbohydrate binding domain"/>
    <property type="match status" value="2"/>
</dbReference>
<dbReference type="STRING" id="264251.FB00_13405"/>